<protein>
    <submittedName>
        <fullName evidence="1">Uncharacterized protein</fullName>
    </submittedName>
</protein>
<keyword evidence="2" id="KW-1185">Reference proteome</keyword>
<accession>A0ACB9RGB8</accession>
<name>A0ACB9RGB8_9MYRT</name>
<proteinExistence type="predicted"/>
<evidence type="ECO:0000313" key="2">
    <source>
        <dbReference type="Proteomes" id="UP001057402"/>
    </source>
</evidence>
<reference evidence="2" key="1">
    <citation type="journal article" date="2023" name="Front. Plant Sci.">
        <title>Chromosomal-level genome assembly of Melastoma candidum provides insights into trichome evolution.</title>
        <authorList>
            <person name="Zhong Y."/>
            <person name="Wu W."/>
            <person name="Sun C."/>
            <person name="Zou P."/>
            <person name="Liu Y."/>
            <person name="Dai S."/>
            <person name="Zhou R."/>
        </authorList>
    </citation>
    <scope>NUCLEOTIDE SEQUENCE [LARGE SCALE GENOMIC DNA]</scope>
</reference>
<dbReference type="EMBL" id="CM042883">
    <property type="protein sequence ID" value="KAI4376488.1"/>
    <property type="molecule type" value="Genomic_DNA"/>
</dbReference>
<dbReference type="Proteomes" id="UP001057402">
    <property type="component" value="Chromosome 4"/>
</dbReference>
<gene>
    <name evidence="1" type="ORF">MLD38_014244</name>
</gene>
<organism evidence="1 2">
    <name type="scientific">Melastoma candidum</name>
    <dbReference type="NCBI Taxonomy" id="119954"/>
    <lineage>
        <taxon>Eukaryota</taxon>
        <taxon>Viridiplantae</taxon>
        <taxon>Streptophyta</taxon>
        <taxon>Embryophyta</taxon>
        <taxon>Tracheophyta</taxon>
        <taxon>Spermatophyta</taxon>
        <taxon>Magnoliopsida</taxon>
        <taxon>eudicotyledons</taxon>
        <taxon>Gunneridae</taxon>
        <taxon>Pentapetalae</taxon>
        <taxon>rosids</taxon>
        <taxon>malvids</taxon>
        <taxon>Myrtales</taxon>
        <taxon>Melastomataceae</taxon>
        <taxon>Melastomatoideae</taxon>
        <taxon>Melastomateae</taxon>
        <taxon>Melastoma</taxon>
    </lineage>
</organism>
<sequence length="361" mass="40825">MNDHRLRHDPLKPRTFFPPDNYTINRVPFFSRLLSFHRFLTSSTSSFSSHRTLFYLLWIAAFGSLFLWQRNSLSGFSIFGGYAQVQSGGWAEFPRLRGWVFNVTEFGVVGDGVTVNTKAFERAVAMIARVGGGQLNVPPRHFLGLMHVSLQDERYWPLMPLLPSYGYGREHPGPRFGSLIHGQNLKDLIITGHHGTIHGKGQLWWKKYRQKLLNNTRGKFSAGISIGSEMSGGVSNVTVENVIVWDSRRAVRIKTAPGRGAYVRHIQYSNVTFENVRVGIVIKTDYKEDPDEGFDPKATPTIEDITFTGFHGQGVRVPVRIHGSEEIPIRNVTFRDMSVGLTYKKKHIFQCVFVQGQVLGT</sequence>
<evidence type="ECO:0000313" key="1">
    <source>
        <dbReference type="EMBL" id="KAI4376488.1"/>
    </source>
</evidence>
<comment type="caution">
    <text evidence="1">The sequence shown here is derived from an EMBL/GenBank/DDBJ whole genome shotgun (WGS) entry which is preliminary data.</text>
</comment>